<dbReference type="InterPro" id="IPR055335">
    <property type="entry name" value="Ucp6/RUP1"/>
</dbReference>
<feature type="region of interest" description="Disordered" evidence="2">
    <location>
        <begin position="605"/>
        <end position="644"/>
    </location>
</feature>
<feature type="region of interest" description="Disordered" evidence="2">
    <location>
        <begin position="46"/>
        <end position="66"/>
    </location>
</feature>
<name>U1HPB4_ENDPU</name>
<dbReference type="OrthoDB" id="4489171at2759"/>
<dbReference type="Proteomes" id="UP000019373">
    <property type="component" value="Unassembled WGS sequence"/>
</dbReference>
<reference evidence="4" key="1">
    <citation type="journal article" date="2014" name="BMC Genomics">
        <title>Genome characteristics reveal the impact of lichenization on lichen-forming fungus Endocarpon pusillum Hedwig (Verrucariales, Ascomycota).</title>
        <authorList>
            <person name="Wang Y.-Y."/>
            <person name="Liu B."/>
            <person name="Zhang X.-Y."/>
            <person name="Zhou Q.-M."/>
            <person name="Zhang T."/>
            <person name="Li H."/>
            <person name="Yu Y.-F."/>
            <person name="Zhang X.-L."/>
            <person name="Hao X.-Y."/>
            <person name="Wang M."/>
            <person name="Wang L."/>
            <person name="Wei J.-C."/>
        </authorList>
    </citation>
    <scope>NUCLEOTIDE SEQUENCE [LARGE SCALE GENOMIC DNA]</scope>
    <source>
        <strain evidence="4">Z07020 / HMAS-L-300199</strain>
    </source>
</reference>
<dbReference type="RefSeq" id="XP_007802065.1">
    <property type="nucleotide sequence ID" value="XM_007803874.1"/>
</dbReference>
<evidence type="ECO:0000313" key="4">
    <source>
        <dbReference type="Proteomes" id="UP000019373"/>
    </source>
</evidence>
<sequence>MDADGMTTLLDVLQLSPGDAQFLLQKYNNDASRAIQEYFENPDVLKQTPTRGWEEPPPYHNADLPGFRIDASDDVANSVREAAPSRPPTRASYREEPIDLTPQHRAADPTKSLSYQENDREEREMQEAIALSMGQPPPGQENGVTGTGQQFGPAKGEYSDTKRWAMTVSKAREIVDNPPPADRQRKPGEPAFLRASDRDGSESLAGLLTIYHSIPLAREALLLPSYQQFNYGCDPQWWTGHRIEAPRIVSIDDRAAHRNRDDVLIETQRLMAFLDDTHRAYASIDALANLQSYYAKEAGSELSRFLEAWNDGAVIRSRDDPLTQIFSYHGIRGDPINVLERDFFTLEPMVDPEVEQSFTEIIDNLIWSDQVSFDGHLHDVWIDKIGEIMTLKLLDPERKQGKLGIDVPTVWYPDRYMQHFRDASREMRIRRWHIQKQILKLERSKEDLLTCPPSARPGRLDIRKVLLDAAERAPLMIKTQPQQGIMSGAMSSPAPSSAEVSDCVKSLRDLVSSIETKLAELELIREELRARFRAMTAELTSPKDEPSSLSPSHKYTLRGVSTKPHITYVLRPIAEPSQQSEADCSVSGQWQWWRIALSSEEAKSKNSAAYGPQPQSVPLSEQQNSINSSGPFSPWPPSNTQNNRLLSENTGSVVAYTIHRVGEEDVLKAAREEHDSLTLVYASEKAVNFRGSALSGPLQAFVKADNKMFDNELRGITQSQGPEGISDGEEMTQLHFSNLDGMQDVPLIDDSDETLNGERETSTPATVGWSARREADGQPSPKRAKGDDEPPPYYDNGRNAPEMQERAGGMGILGTAPPNRIGQHAEKMMDRVEDDTDADARGTAQLERSTS</sequence>
<evidence type="ECO:0008006" key="5">
    <source>
        <dbReference type="Google" id="ProtNLM"/>
    </source>
</evidence>
<feature type="compositionally biased region" description="Basic and acidic residues" evidence="2">
    <location>
        <begin position="117"/>
        <end position="126"/>
    </location>
</feature>
<protein>
    <recommendedName>
        <fullName evidence="5">UBA domain-containing protein</fullName>
    </recommendedName>
</protein>
<feature type="region of interest" description="Disordered" evidence="2">
    <location>
        <begin position="740"/>
        <end position="851"/>
    </location>
</feature>
<feature type="region of interest" description="Disordered" evidence="2">
    <location>
        <begin position="175"/>
        <end position="196"/>
    </location>
</feature>
<dbReference type="GO" id="GO:0005634">
    <property type="term" value="C:nucleus"/>
    <property type="evidence" value="ECO:0007669"/>
    <property type="project" value="TreeGrafter"/>
</dbReference>
<dbReference type="PANTHER" id="PTHR39597:SF1">
    <property type="entry name" value="UBA DOMAIN-CONTAINING PROTEIN RUP1"/>
    <property type="match status" value="1"/>
</dbReference>
<dbReference type="GO" id="GO:0005829">
    <property type="term" value="C:cytosol"/>
    <property type="evidence" value="ECO:0007669"/>
    <property type="project" value="TreeGrafter"/>
</dbReference>
<evidence type="ECO:0000256" key="1">
    <source>
        <dbReference type="SAM" id="Coils"/>
    </source>
</evidence>
<dbReference type="eggNOG" id="ENOG502S0Z0">
    <property type="taxonomic scope" value="Eukaryota"/>
</dbReference>
<dbReference type="HOGENOM" id="CLU_005620_0_0_1"/>
<dbReference type="GeneID" id="19237161"/>
<accession>U1HPB4</accession>
<dbReference type="PANTHER" id="PTHR39597">
    <property type="entry name" value="UBA DOMAIN-CONTAINING PROTEIN RUP1"/>
    <property type="match status" value="1"/>
</dbReference>
<gene>
    <name evidence="3" type="ORF">EPUS_02107</name>
</gene>
<keyword evidence="1" id="KW-0175">Coiled coil</keyword>
<feature type="region of interest" description="Disordered" evidence="2">
    <location>
        <begin position="79"/>
        <end position="159"/>
    </location>
</feature>
<dbReference type="GO" id="GO:0016579">
    <property type="term" value="P:protein deubiquitination"/>
    <property type="evidence" value="ECO:0007669"/>
    <property type="project" value="TreeGrafter"/>
</dbReference>
<evidence type="ECO:0000313" key="3">
    <source>
        <dbReference type="EMBL" id="ERF72220.1"/>
    </source>
</evidence>
<organism evidence="3 4">
    <name type="scientific">Endocarpon pusillum (strain Z07020 / HMAS-L-300199)</name>
    <name type="common">Lichen-forming fungus</name>
    <dbReference type="NCBI Taxonomy" id="1263415"/>
    <lineage>
        <taxon>Eukaryota</taxon>
        <taxon>Fungi</taxon>
        <taxon>Dikarya</taxon>
        <taxon>Ascomycota</taxon>
        <taxon>Pezizomycotina</taxon>
        <taxon>Eurotiomycetes</taxon>
        <taxon>Chaetothyriomycetidae</taxon>
        <taxon>Verrucariales</taxon>
        <taxon>Verrucariaceae</taxon>
        <taxon>Endocarpon</taxon>
    </lineage>
</organism>
<evidence type="ECO:0000256" key="2">
    <source>
        <dbReference type="SAM" id="MobiDB-lite"/>
    </source>
</evidence>
<dbReference type="EMBL" id="KE721111">
    <property type="protein sequence ID" value="ERF72220.1"/>
    <property type="molecule type" value="Genomic_DNA"/>
</dbReference>
<feature type="coiled-coil region" evidence="1">
    <location>
        <begin position="504"/>
        <end position="538"/>
    </location>
</feature>
<feature type="compositionally biased region" description="Polar residues" evidence="2">
    <location>
        <begin position="613"/>
        <end position="631"/>
    </location>
</feature>
<proteinExistence type="predicted"/>
<dbReference type="AlphaFoldDB" id="U1HPB4"/>
<keyword evidence="4" id="KW-1185">Reference proteome</keyword>
<dbReference type="OMA" id="WAMTLFN"/>